<evidence type="ECO:0000256" key="2">
    <source>
        <dbReference type="ARBA" id="ARBA00022692"/>
    </source>
</evidence>
<evidence type="ECO:0000259" key="5">
    <source>
        <dbReference type="Pfam" id="PF06241"/>
    </source>
</evidence>
<comment type="caution">
    <text evidence="6">The sequence shown here is derived from an EMBL/GenBank/DDBJ whole genome shotgun (WGS) entry which is preliminary data.</text>
</comment>
<dbReference type="PANTHER" id="PTHR31563">
    <property type="entry name" value="ION CHANNEL POLLUX-RELATED"/>
    <property type="match status" value="1"/>
</dbReference>
<dbReference type="Proteomes" id="UP000290289">
    <property type="component" value="Unassembled WGS sequence"/>
</dbReference>
<gene>
    <name evidence="6" type="ORF">DVH24_014717</name>
</gene>
<keyword evidence="4" id="KW-0472">Membrane</keyword>
<evidence type="ECO:0000313" key="7">
    <source>
        <dbReference type="Proteomes" id="UP000290289"/>
    </source>
</evidence>
<evidence type="ECO:0000256" key="3">
    <source>
        <dbReference type="ARBA" id="ARBA00022989"/>
    </source>
</evidence>
<dbReference type="GO" id="GO:0006811">
    <property type="term" value="P:monoatomic ion transport"/>
    <property type="evidence" value="ECO:0007669"/>
    <property type="project" value="InterPro"/>
</dbReference>
<keyword evidence="2" id="KW-0812">Transmembrane</keyword>
<dbReference type="InterPro" id="IPR044849">
    <property type="entry name" value="CASTOR/POLLUX/SYM8-like"/>
</dbReference>
<name>A0A498KR48_MALDO</name>
<dbReference type="EMBL" id="RDQH01000033">
    <property type="protein sequence ID" value="RXI10046.1"/>
    <property type="molecule type" value="Genomic_DNA"/>
</dbReference>
<accession>A0A498KR48</accession>
<dbReference type="InterPro" id="IPR010420">
    <property type="entry name" value="CASTOR/POLLUX/SYM8_dom"/>
</dbReference>
<dbReference type="AlphaFoldDB" id="A0A498KR48"/>
<protein>
    <recommendedName>
        <fullName evidence="5">CASTOR/POLLUX/SYM8 ion channel conserved domain-containing protein</fullName>
    </recommendedName>
</protein>
<feature type="domain" description="CASTOR/POLLUX/SYM8 ion channel conserved" evidence="5">
    <location>
        <begin position="2"/>
        <end position="94"/>
    </location>
</feature>
<evidence type="ECO:0000256" key="4">
    <source>
        <dbReference type="ARBA" id="ARBA00023136"/>
    </source>
</evidence>
<dbReference type="Pfam" id="PF06241">
    <property type="entry name" value="Castor_Poll_mid"/>
    <property type="match status" value="1"/>
</dbReference>
<proteinExistence type="predicted"/>
<keyword evidence="3" id="KW-1133">Transmembrane helix</keyword>
<organism evidence="6 7">
    <name type="scientific">Malus domestica</name>
    <name type="common">Apple</name>
    <name type="synonym">Pyrus malus</name>
    <dbReference type="NCBI Taxonomy" id="3750"/>
    <lineage>
        <taxon>Eukaryota</taxon>
        <taxon>Viridiplantae</taxon>
        <taxon>Streptophyta</taxon>
        <taxon>Embryophyta</taxon>
        <taxon>Tracheophyta</taxon>
        <taxon>Spermatophyta</taxon>
        <taxon>Magnoliopsida</taxon>
        <taxon>eudicotyledons</taxon>
        <taxon>Gunneridae</taxon>
        <taxon>Pentapetalae</taxon>
        <taxon>rosids</taxon>
        <taxon>fabids</taxon>
        <taxon>Rosales</taxon>
        <taxon>Rosaceae</taxon>
        <taxon>Amygdaloideae</taxon>
        <taxon>Maleae</taxon>
        <taxon>Malus</taxon>
    </lineage>
</organism>
<sequence length="95" mass="10805">MVPSKLFVQCSRQKGLIKIYRHLLNYQKNVFNLCSFPSLVGIKYRRLRHGFQERQLFVGFIGTGRLTSTPMTVKSCGKLTKVLFIAPVNGSKTPD</sequence>
<evidence type="ECO:0000256" key="1">
    <source>
        <dbReference type="ARBA" id="ARBA00004141"/>
    </source>
</evidence>
<dbReference type="PANTHER" id="PTHR31563:SF13">
    <property type="entry name" value="ION CHANNEL POLLUX-LIKE 1-RELATED"/>
    <property type="match status" value="1"/>
</dbReference>
<dbReference type="GO" id="GO:0016020">
    <property type="term" value="C:membrane"/>
    <property type="evidence" value="ECO:0007669"/>
    <property type="project" value="UniProtKB-SubCell"/>
</dbReference>
<keyword evidence="7" id="KW-1185">Reference proteome</keyword>
<comment type="subcellular location">
    <subcellularLocation>
        <location evidence="1">Membrane</location>
        <topology evidence="1">Multi-pass membrane protein</topology>
    </subcellularLocation>
</comment>
<reference evidence="6 7" key="1">
    <citation type="submission" date="2018-10" db="EMBL/GenBank/DDBJ databases">
        <title>A high-quality apple genome assembly.</title>
        <authorList>
            <person name="Hu J."/>
        </authorList>
    </citation>
    <scope>NUCLEOTIDE SEQUENCE [LARGE SCALE GENOMIC DNA]</scope>
    <source>
        <strain evidence="7">cv. HFTH1</strain>
        <tissue evidence="6">Young leaf</tissue>
    </source>
</reference>
<feature type="non-terminal residue" evidence="6">
    <location>
        <position position="95"/>
    </location>
</feature>
<evidence type="ECO:0000313" key="6">
    <source>
        <dbReference type="EMBL" id="RXI10046.1"/>
    </source>
</evidence>